<keyword evidence="3" id="KW-1185">Reference proteome</keyword>
<dbReference type="Proteomes" id="UP000315295">
    <property type="component" value="Unassembled WGS sequence"/>
</dbReference>
<keyword evidence="1" id="KW-0677">Repeat</keyword>
<dbReference type="InterPro" id="IPR002885">
    <property type="entry name" value="PPR_rpt"/>
</dbReference>
<evidence type="ECO:0000256" key="1">
    <source>
        <dbReference type="ARBA" id="ARBA00022737"/>
    </source>
</evidence>
<dbReference type="InterPro" id="IPR011990">
    <property type="entry name" value="TPR-like_helical_dom_sf"/>
</dbReference>
<dbReference type="EMBL" id="VIEB01000052">
    <property type="protein sequence ID" value="TQE09778.1"/>
    <property type="molecule type" value="Genomic_DNA"/>
</dbReference>
<reference evidence="2 3" key="1">
    <citation type="journal article" date="2019" name="G3 (Bethesda)">
        <title>Sequencing of a Wild Apple (Malus baccata) Genome Unravels the Differences Between Cultivated and Wild Apple Species Regarding Disease Resistance and Cold Tolerance.</title>
        <authorList>
            <person name="Chen X."/>
        </authorList>
    </citation>
    <scope>NUCLEOTIDE SEQUENCE [LARGE SCALE GENOMIC DNA]</scope>
    <source>
        <strain evidence="3">cv. Shandingzi</strain>
        <tissue evidence="2">Leaves</tissue>
    </source>
</reference>
<sequence length="170" mass="19631">MIRGFIDNGLYNKAIALYSKMWDVGGRPDHFTFPFVIKACGFARDWRLGKKVHGDVIECRYALDVFVGNSLIGLYGKFGQVETAWKGWKFGKVIHLKRTHPHPEPTHTIATPPRLPIPITNPPQKFYPTNAVPNPNVEREREREMQKEVDSSGVARVAFWDDRRNKLRRM</sequence>
<evidence type="ECO:0008006" key="4">
    <source>
        <dbReference type="Google" id="ProtNLM"/>
    </source>
</evidence>
<dbReference type="NCBIfam" id="TIGR00756">
    <property type="entry name" value="PPR"/>
    <property type="match status" value="1"/>
</dbReference>
<dbReference type="STRING" id="106549.A0A540NFI1"/>
<dbReference type="Pfam" id="PF01535">
    <property type="entry name" value="PPR"/>
    <property type="match status" value="2"/>
</dbReference>
<protein>
    <recommendedName>
        <fullName evidence="4">Pentatricopeptide repeat-containing protein</fullName>
    </recommendedName>
</protein>
<dbReference type="Gene3D" id="1.25.40.10">
    <property type="entry name" value="Tetratricopeptide repeat domain"/>
    <property type="match status" value="1"/>
</dbReference>
<dbReference type="GO" id="GO:0009451">
    <property type="term" value="P:RNA modification"/>
    <property type="evidence" value="ECO:0007669"/>
    <property type="project" value="InterPro"/>
</dbReference>
<dbReference type="AlphaFoldDB" id="A0A540NFI1"/>
<comment type="caution">
    <text evidence="2">The sequence shown here is derived from an EMBL/GenBank/DDBJ whole genome shotgun (WGS) entry which is preliminary data.</text>
</comment>
<dbReference type="InterPro" id="IPR046960">
    <property type="entry name" value="PPR_At4g14850-like_plant"/>
</dbReference>
<proteinExistence type="predicted"/>
<dbReference type="GO" id="GO:0003723">
    <property type="term" value="F:RNA binding"/>
    <property type="evidence" value="ECO:0007669"/>
    <property type="project" value="InterPro"/>
</dbReference>
<organism evidence="2 3">
    <name type="scientific">Malus baccata</name>
    <name type="common">Siberian crab apple</name>
    <name type="synonym">Pyrus baccata</name>
    <dbReference type="NCBI Taxonomy" id="106549"/>
    <lineage>
        <taxon>Eukaryota</taxon>
        <taxon>Viridiplantae</taxon>
        <taxon>Streptophyta</taxon>
        <taxon>Embryophyta</taxon>
        <taxon>Tracheophyta</taxon>
        <taxon>Spermatophyta</taxon>
        <taxon>Magnoliopsida</taxon>
        <taxon>eudicotyledons</taxon>
        <taxon>Gunneridae</taxon>
        <taxon>Pentapetalae</taxon>
        <taxon>rosids</taxon>
        <taxon>fabids</taxon>
        <taxon>Rosales</taxon>
        <taxon>Rosaceae</taxon>
        <taxon>Amygdaloideae</taxon>
        <taxon>Maleae</taxon>
        <taxon>Malus</taxon>
    </lineage>
</organism>
<evidence type="ECO:0000313" key="2">
    <source>
        <dbReference type="EMBL" id="TQE09778.1"/>
    </source>
</evidence>
<name>A0A540NFI1_MALBA</name>
<accession>A0A540NFI1</accession>
<dbReference type="PANTHER" id="PTHR47926">
    <property type="entry name" value="PENTATRICOPEPTIDE REPEAT-CONTAINING PROTEIN"/>
    <property type="match status" value="1"/>
</dbReference>
<evidence type="ECO:0000313" key="3">
    <source>
        <dbReference type="Proteomes" id="UP000315295"/>
    </source>
</evidence>
<gene>
    <name evidence="2" type="ORF">C1H46_004552</name>
</gene>